<dbReference type="STRING" id="1280950.HJO_09029"/>
<evidence type="ECO:0000313" key="2">
    <source>
        <dbReference type="EMBL" id="KCZ92166.1"/>
    </source>
</evidence>
<dbReference type="OrthoDB" id="9799347at2"/>
<evidence type="ECO:0000313" key="3">
    <source>
        <dbReference type="Proteomes" id="UP000025171"/>
    </source>
</evidence>
<dbReference type="SUPFAM" id="SSF52833">
    <property type="entry name" value="Thioredoxin-like"/>
    <property type="match status" value="1"/>
</dbReference>
<dbReference type="InterPro" id="IPR013766">
    <property type="entry name" value="Thioredoxin_domain"/>
</dbReference>
<dbReference type="PANTHER" id="PTHR42852:SF18">
    <property type="entry name" value="CHROMOSOME UNDETERMINED SCAFFOLD_47, WHOLE GENOME SHOTGUN SEQUENCE"/>
    <property type="match status" value="1"/>
</dbReference>
<reference evidence="2 3" key="1">
    <citation type="journal article" date="2014" name="Antonie Van Leeuwenhoek">
        <title>Hyphomonas beringensis sp. nov. and Hyphomonas chukchiensis sp. nov., isolated from surface seawater of the Bering Sea and Chukchi Sea.</title>
        <authorList>
            <person name="Li C."/>
            <person name="Lai Q."/>
            <person name="Li G."/>
            <person name="Dong C."/>
            <person name="Wang J."/>
            <person name="Liao Y."/>
            <person name="Shao Z."/>
        </authorList>
    </citation>
    <scope>NUCLEOTIDE SEQUENCE [LARGE SCALE GENOMIC DNA]</scope>
    <source>
        <strain evidence="2 3">MHS-2</strain>
    </source>
</reference>
<proteinExistence type="predicted"/>
<dbReference type="InterPro" id="IPR013740">
    <property type="entry name" value="Redoxin"/>
</dbReference>
<dbReference type="PANTHER" id="PTHR42852">
    <property type="entry name" value="THIOL:DISULFIDE INTERCHANGE PROTEIN DSBE"/>
    <property type="match status" value="1"/>
</dbReference>
<dbReference type="Gene3D" id="3.40.30.10">
    <property type="entry name" value="Glutaredoxin"/>
    <property type="match status" value="1"/>
</dbReference>
<protein>
    <submittedName>
        <fullName evidence="2">Putative thiol:disulfide interchange protein</fullName>
    </submittedName>
</protein>
<dbReference type="EMBL" id="ARYK01000004">
    <property type="protein sequence ID" value="KCZ92166.1"/>
    <property type="molecule type" value="Genomic_DNA"/>
</dbReference>
<keyword evidence="3" id="KW-1185">Reference proteome</keyword>
<dbReference type="Proteomes" id="UP000025171">
    <property type="component" value="Unassembled WGS sequence"/>
</dbReference>
<sequence length="201" mass="21118">MTRLAFIGLFLVALVAIVYVAFSAAGGKPASNPLEAHARGELAKLNFATAGDAEPTAPVFAADGTPVTLDAWKGKTVLVNFWATWCSPCEREMPSLGALQKARGSDAFEVVAISVDASEDKDYAVQRLNELGASDISFHIAPPENYEIVYDAGVKGFPTSILYGPDGKEIARLEGDADWASLEAIGFIDAILAKAALAKAG</sequence>
<comment type="caution">
    <text evidence="2">The sequence shown here is derived from an EMBL/GenBank/DDBJ whole genome shotgun (WGS) entry which is preliminary data.</text>
</comment>
<organism evidence="2 3">
    <name type="scientific">Hyphomonas johnsonii MHS-2</name>
    <dbReference type="NCBI Taxonomy" id="1280950"/>
    <lineage>
        <taxon>Bacteria</taxon>
        <taxon>Pseudomonadati</taxon>
        <taxon>Pseudomonadota</taxon>
        <taxon>Alphaproteobacteria</taxon>
        <taxon>Hyphomonadales</taxon>
        <taxon>Hyphomonadaceae</taxon>
        <taxon>Hyphomonas</taxon>
    </lineage>
</organism>
<gene>
    <name evidence="2" type="ORF">HJO_09029</name>
</gene>
<dbReference type="GO" id="GO:0016491">
    <property type="term" value="F:oxidoreductase activity"/>
    <property type="evidence" value="ECO:0007669"/>
    <property type="project" value="InterPro"/>
</dbReference>
<dbReference type="eggNOG" id="COG0526">
    <property type="taxonomic scope" value="Bacteria"/>
</dbReference>
<dbReference type="Pfam" id="PF08534">
    <property type="entry name" value="Redoxin"/>
    <property type="match status" value="1"/>
</dbReference>
<dbReference type="RefSeq" id="WP_051618450.1">
    <property type="nucleotide sequence ID" value="NZ_ARYK01000004.1"/>
</dbReference>
<dbReference type="InterPro" id="IPR050553">
    <property type="entry name" value="Thioredoxin_ResA/DsbE_sf"/>
</dbReference>
<feature type="domain" description="Thioredoxin" evidence="1">
    <location>
        <begin position="48"/>
        <end position="193"/>
    </location>
</feature>
<evidence type="ECO:0000259" key="1">
    <source>
        <dbReference type="PROSITE" id="PS51352"/>
    </source>
</evidence>
<dbReference type="PATRIC" id="fig|1280950.3.peg.1809"/>
<accession>A0A059FNR9</accession>
<dbReference type="InterPro" id="IPR036249">
    <property type="entry name" value="Thioredoxin-like_sf"/>
</dbReference>
<dbReference type="PROSITE" id="PS51352">
    <property type="entry name" value="THIOREDOXIN_2"/>
    <property type="match status" value="1"/>
</dbReference>
<dbReference type="AlphaFoldDB" id="A0A059FNR9"/>
<name>A0A059FNR9_9PROT</name>
<dbReference type="CDD" id="cd02966">
    <property type="entry name" value="TlpA_like_family"/>
    <property type="match status" value="1"/>
</dbReference>